<dbReference type="EMBL" id="JAODUO010000224">
    <property type="protein sequence ID" value="KAK2185761.1"/>
    <property type="molecule type" value="Genomic_DNA"/>
</dbReference>
<organism evidence="3 4">
    <name type="scientific">Ridgeia piscesae</name>
    <name type="common">Tubeworm</name>
    <dbReference type="NCBI Taxonomy" id="27915"/>
    <lineage>
        <taxon>Eukaryota</taxon>
        <taxon>Metazoa</taxon>
        <taxon>Spiralia</taxon>
        <taxon>Lophotrochozoa</taxon>
        <taxon>Annelida</taxon>
        <taxon>Polychaeta</taxon>
        <taxon>Sedentaria</taxon>
        <taxon>Canalipalpata</taxon>
        <taxon>Sabellida</taxon>
        <taxon>Siboglinidae</taxon>
        <taxon>Ridgeia</taxon>
    </lineage>
</organism>
<evidence type="ECO:0000313" key="3">
    <source>
        <dbReference type="EMBL" id="KAK2185761.1"/>
    </source>
</evidence>
<gene>
    <name evidence="3" type="ORF">NP493_223g03023</name>
</gene>
<feature type="transmembrane region" description="Helical" evidence="2">
    <location>
        <begin position="6"/>
        <end position="33"/>
    </location>
</feature>
<keyword evidence="2" id="KW-0812">Transmembrane</keyword>
<protein>
    <submittedName>
        <fullName evidence="3">Uncharacterized protein</fullName>
    </submittedName>
</protein>
<feature type="compositionally biased region" description="Basic and acidic residues" evidence="1">
    <location>
        <begin position="92"/>
        <end position="117"/>
    </location>
</feature>
<reference evidence="3" key="1">
    <citation type="journal article" date="2023" name="Mol. Biol. Evol.">
        <title>Third-Generation Sequencing Reveals the Adaptive Role of the Epigenome in Three Deep-Sea Polychaetes.</title>
        <authorList>
            <person name="Perez M."/>
            <person name="Aroh O."/>
            <person name="Sun Y."/>
            <person name="Lan Y."/>
            <person name="Juniper S.K."/>
            <person name="Young C.R."/>
            <person name="Angers B."/>
            <person name="Qian P.Y."/>
        </authorList>
    </citation>
    <scope>NUCLEOTIDE SEQUENCE</scope>
    <source>
        <strain evidence="3">R07B-5</strain>
    </source>
</reference>
<sequence length="230" mass="24954">MAAVTMEQLLLIICLGIGIPIIIIIGIIISLLLNQRRNRRRNRQAAEQGRPENFDNEHNEIRTANNKAKAIDADPAPAPAPAGRGHLTINNECDKHHHSVNEDTTAKPKNYNKDINKTKNNSRRGRSCLEKRPVDGGGGGDNMSDNAALAAPRSGVSRTLDASAIAACLDQPDLAASLRASVGDTGEHAPRTLTFSKSLNAPRDDNTSIFYLDRHPHYPPYAEGMLATEV</sequence>
<dbReference type="Proteomes" id="UP001209878">
    <property type="component" value="Unassembled WGS sequence"/>
</dbReference>
<proteinExistence type="predicted"/>
<feature type="region of interest" description="Disordered" evidence="1">
    <location>
        <begin position="70"/>
        <end position="148"/>
    </location>
</feature>
<keyword evidence="2" id="KW-0472">Membrane</keyword>
<keyword evidence="4" id="KW-1185">Reference proteome</keyword>
<evidence type="ECO:0000256" key="1">
    <source>
        <dbReference type="SAM" id="MobiDB-lite"/>
    </source>
</evidence>
<name>A0AAD9P086_RIDPI</name>
<evidence type="ECO:0000313" key="4">
    <source>
        <dbReference type="Proteomes" id="UP001209878"/>
    </source>
</evidence>
<keyword evidence="2" id="KW-1133">Transmembrane helix</keyword>
<dbReference type="AlphaFoldDB" id="A0AAD9P086"/>
<evidence type="ECO:0000256" key="2">
    <source>
        <dbReference type="SAM" id="Phobius"/>
    </source>
</evidence>
<accession>A0AAD9P086</accession>
<comment type="caution">
    <text evidence="3">The sequence shown here is derived from an EMBL/GenBank/DDBJ whole genome shotgun (WGS) entry which is preliminary data.</text>
</comment>